<feature type="compositionally biased region" description="Low complexity" evidence="1">
    <location>
        <begin position="1"/>
        <end position="15"/>
    </location>
</feature>
<comment type="caution">
    <text evidence="3">The sequence shown here is derived from an EMBL/GenBank/DDBJ whole genome shotgun (WGS) entry which is preliminary data.</text>
</comment>
<dbReference type="InterPro" id="IPR011333">
    <property type="entry name" value="SKP1/BTB/POZ_sf"/>
</dbReference>
<feature type="region of interest" description="Disordered" evidence="1">
    <location>
        <begin position="1"/>
        <end position="29"/>
    </location>
</feature>
<dbReference type="CDD" id="cd18186">
    <property type="entry name" value="BTB_POZ_ZBTB_KLHL-like"/>
    <property type="match status" value="1"/>
</dbReference>
<dbReference type="Pfam" id="PF00651">
    <property type="entry name" value="BTB"/>
    <property type="match status" value="1"/>
</dbReference>
<dbReference type="PROSITE" id="PS50097">
    <property type="entry name" value="BTB"/>
    <property type="match status" value="1"/>
</dbReference>
<sequence length="281" mass="30907">MSRSFSGSPVSSGLGRQLHSTDDKTEVENKGSKQVSFVGLINDARFSDVQVVVGPEEAVYSLHRNFLAYRSDFFSRVLDPKWKESKDGMVRLPEIHPPAFLAVLTWIYGGAFSIINHTEYLAEIYKAVDYLQIPDFKECFFEQLISAVAKDSSTSTRRAVTQCIIPNAFTLLGKFLAAAPETDHPTLQQLAITLTAFFEVPWEEIHPFVAQESEGVNAKVLFYMVAVGLDVSDGKKNIPKVLGGPDILKGLAKAKTRGETLSSVSSGFRLESRNYSFGGAG</sequence>
<evidence type="ECO:0000259" key="2">
    <source>
        <dbReference type="PROSITE" id="PS50097"/>
    </source>
</evidence>
<dbReference type="OrthoDB" id="6359816at2759"/>
<name>A0A7C8RHJ5_ORBOL</name>
<dbReference type="Proteomes" id="UP000474640">
    <property type="component" value="Unassembled WGS sequence"/>
</dbReference>
<dbReference type="InterPro" id="IPR051481">
    <property type="entry name" value="BTB-POZ/Galectin-3-binding"/>
</dbReference>
<organism evidence="3 4">
    <name type="scientific">Orbilia oligospora</name>
    <name type="common">Nematode-trapping fungus</name>
    <name type="synonym">Arthrobotrys oligospora</name>
    <dbReference type="NCBI Taxonomy" id="2813651"/>
    <lineage>
        <taxon>Eukaryota</taxon>
        <taxon>Fungi</taxon>
        <taxon>Dikarya</taxon>
        <taxon>Ascomycota</taxon>
        <taxon>Pezizomycotina</taxon>
        <taxon>Orbiliomycetes</taxon>
        <taxon>Orbiliales</taxon>
        <taxon>Orbiliaceae</taxon>
        <taxon>Orbilia</taxon>
    </lineage>
</organism>
<evidence type="ECO:0000313" key="3">
    <source>
        <dbReference type="EMBL" id="KAF3283356.1"/>
    </source>
</evidence>
<feature type="compositionally biased region" description="Basic and acidic residues" evidence="1">
    <location>
        <begin position="19"/>
        <end position="29"/>
    </location>
</feature>
<proteinExistence type="predicted"/>
<evidence type="ECO:0000313" key="4">
    <source>
        <dbReference type="Proteomes" id="UP000474640"/>
    </source>
</evidence>
<accession>A0A7C8RHJ5</accession>
<dbReference type="AlphaFoldDB" id="A0A7C8RHJ5"/>
<gene>
    <name evidence="3" type="ORF">TWF970_001336</name>
</gene>
<dbReference type="InterPro" id="IPR000210">
    <property type="entry name" value="BTB/POZ_dom"/>
</dbReference>
<dbReference type="EMBL" id="JAABOJ010000011">
    <property type="protein sequence ID" value="KAF3283356.1"/>
    <property type="molecule type" value="Genomic_DNA"/>
</dbReference>
<feature type="domain" description="BTB" evidence="2">
    <location>
        <begin position="47"/>
        <end position="116"/>
    </location>
</feature>
<dbReference type="PANTHER" id="PTHR24410">
    <property type="entry name" value="HL07962P-RELATED"/>
    <property type="match status" value="1"/>
</dbReference>
<dbReference type="SUPFAM" id="SSF54695">
    <property type="entry name" value="POZ domain"/>
    <property type="match status" value="1"/>
</dbReference>
<dbReference type="Gene3D" id="3.30.710.10">
    <property type="entry name" value="Potassium Channel Kv1.1, Chain A"/>
    <property type="match status" value="1"/>
</dbReference>
<dbReference type="SMART" id="SM00225">
    <property type="entry name" value="BTB"/>
    <property type="match status" value="1"/>
</dbReference>
<evidence type="ECO:0000256" key="1">
    <source>
        <dbReference type="SAM" id="MobiDB-lite"/>
    </source>
</evidence>
<protein>
    <recommendedName>
        <fullName evidence="2">BTB domain-containing protein</fullName>
    </recommendedName>
</protein>
<dbReference type="PANTHER" id="PTHR24410:SF23">
    <property type="entry name" value="BTB DOMAIN-CONTAINING PROTEIN-RELATED"/>
    <property type="match status" value="1"/>
</dbReference>
<reference evidence="3 4" key="1">
    <citation type="submission" date="2020-01" db="EMBL/GenBank/DDBJ databases">
        <authorList>
            <person name="Palmer J.M."/>
        </authorList>
    </citation>
    <scope>NUCLEOTIDE SEQUENCE [LARGE SCALE GENOMIC DNA]</scope>
    <source>
        <strain evidence="3 4">TWF970</strain>
    </source>
</reference>